<evidence type="ECO:0000256" key="6">
    <source>
        <dbReference type="ARBA" id="ARBA00022741"/>
    </source>
</evidence>
<dbReference type="FunFam" id="3.30.1330.40:FF:000016">
    <property type="entry name" value="Endoribonuclease"/>
    <property type="match status" value="1"/>
</dbReference>
<evidence type="ECO:0000256" key="3">
    <source>
        <dbReference type="ARBA" id="ARBA00012089"/>
    </source>
</evidence>
<feature type="domain" description="Diphthamide synthase" evidence="13">
    <location>
        <begin position="17"/>
        <end position="241"/>
    </location>
</feature>
<organism evidence="14 15">
    <name type="scientific">Carex littledalei</name>
    <dbReference type="NCBI Taxonomy" id="544730"/>
    <lineage>
        <taxon>Eukaryota</taxon>
        <taxon>Viridiplantae</taxon>
        <taxon>Streptophyta</taxon>
        <taxon>Embryophyta</taxon>
        <taxon>Tracheophyta</taxon>
        <taxon>Spermatophyta</taxon>
        <taxon>Magnoliopsida</taxon>
        <taxon>Liliopsida</taxon>
        <taxon>Poales</taxon>
        <taxon>Cyperaceae</taxon>
        <taxon>Cyperoideae</taxon>
        <taxon>Cariceae</taxon>
        <taxon>Carex</taxon>
        <taxon>Carex subgen. Euthyceras</taxon>
    </lineage>
</organism>
<keyword evidence="6" id="KW-0547">Nucleotide-binding</keyword>
<dbReference type="InterPro" id="IPR002761">
    <property type="entry name" value="Diphthami_syn_dom"/>
</dbReference>
<evidence type="ECO:0000256" key="11">
    <source>
        <dbReference type="ARBA" id="ARBA00032849"/>
    </source>
</evidence>
<keyword evidence="7" id="KW-0067">ATP-binding</keyword>
<dbReference type="Pfam" id="PF01902">
    <property type="entry name" value="Diphthami_syn_2"/>
    <property type="match status" value="1"/>
</dbReference>
<dbReference type="CDD" id="cd01994">
    <property type="entry name" value="AANH_PF0828-like"/>
    <property type="match status" value="1"/>
</dbReference>
<dbReference type="InterPro" id="IPR030662">
    <property type="entry name" value="DPH6/MJ0570"/>
</dbReference>
<reference evidence="14" key="1">
    <citation type="submission" date="2020-01" db="EMBL/GenBank/DDBJ databases">
        <title>Genome sequence of Kobresia littledalei, the first chromosome-level genome in the family Cyperaceae.</title>
        <authorList>
            <person name="Qu G."/>
        </authorList>
    </citation>
    <scope>NUCLEOTIDE SEQUENCE</scope>
    <source>
        <strain evidence="14">C.B.Clarke</strain>
        <tissue evidence="14">Leaf</tissue>
    </source>
</reference>
<evidence type="ECO:0000256" key="7">
    <source>
        <dbReference type="ARBA" id="ARBA00022840"/>
    </source>
</evidence>
<evidence type="ECO:0000256" key="8">
    <source>
        <dbReference type="ARBA" id="ARBA00029814"/>
    </source>
</evidence>
<comment type="pathway">
    <text evidence="1">Protein modification; peptidyl-diphthamide biosynthesis.</text>
</comment>
<evidence type="ECO:0000256" key="5">
    <source>
        <dbReference type="ARBA" id="ARBA00022598"/>
    </source>
</evidence>
<evidence type="ECO:0000313" key="15">
    <source>
        <dbReference type="Proteomes" id="UP000623129"/>
    </source>
</evidence>
<comment type="similarity">
    <text evidence="2">Belongs to the Diphthine--ammonia ligase family.</text>
</comment>
<evidence type="ECO:0000256" key="1">
    <source>
        <dbReference type="ARBA" id="ARBA00005156"/>
    </source>
</evidence>
<evidence type="ECO:0000256" key="2">
    <source>
        <dbReference type="ARBA" id="ARBA00008496"/>
    </source>
</evidence>
<evidence type="ECO:0000256" key="12">
    <source>
        <dbReference type="ARBA" id="ARBA00048108"/>
    </source>
</evidence>
<keyword evidence="5 14" id="KW-0436">Ligase</keyword>
<dbReference type="InterPro" id="IPR014729">
    <property type="entry name" value="Rossmann-like_a/b/a_fold"/>
</dbReference>
<dbReference type="GO" id="GO:0005524">
    <property type="term" value="F:ATP binding"/>
    <property type="evidence" value="ECO:0007669"/>
    <property type="project" value="UniProtKB-KW"/>
</dbReference>
<dbReference type="FunFam" id="3.40.50.620:FF:000069">
    <property type="entry name" value="diphthine--ammonia ligase"/>
    <property type="match status" value="1"/>
</dbReference>
<dbReference type="EC" id="6.3.1.14" evidence="3"/>
<accession>A0A833VYR5</accession>
<dbReference type="GO" id="GO:0017183">
    <property type="term" value="P:protein histidyl modification to diphthamide"/>
    <property type="evidence" value="ECO:0007669"/>
    <property type="project" value="TreeGrafter"/>
</dbReference>
<evidence type="ECO:0000256" key="9">
    <source>
        <dbReference type="ARBA" id="ARBA00031202"/>
    </source>
</evidence>
<dbReference type="Gene3D" id="3.90.1490.10">
    <property type="entry name" value="putative n-type atp pyrophosphatase, domain 2"/>
    <property type="match status" value="1"/>
</dbReference>
<evidence type="ECO:0000256" key="4">
    <source>
        <dbReference type="ARBA" id="ARBA00018426"/>
    </source>
</evidence>
<dbReference type="InterPro" id="IPR006175">
    <property type="entry name" value="YjgF/YER057c/UK114"/>
</dbReference>
<name>A0A833VYR5_9POAL</name>
<dbReference type="EMBL" id="SWLB01000002">
    <property type="protein sequence ID" value="KAF3341173.1"/>
    <property type="molecule type" value="Genomic_DNA"/>
</dbReference>
<proteinExistence type="inferred from homology"/>
<comment type="caution">
    <text evidence="14">The sequence shown here is derived from an EMBL/GenBank/DDBJ whole genome shotgun (WGS) entry which is preliminary data.</text>
</comment>
<dbReference type="Gene3D" id="3.30.1330.40">
    <property type="entry name" value="RutC-like"/>
    <property type="match status" value="2"/>
</dbReference>
<dbReference type="SUPFAM" id="SSF55298">
    <property type="entry name" value="YjgF-like"/>
    <property type="match status" value="2"/>
</dbReference>
<dbReference type="SUPFAM" id="SSF52402">
    <property type="entry name" value="Adenine nucleotide alpha hydrolases-like"/>
    <property type="match status" value="1"/>
</dbReference>
<evidence type="ECO:0000313" key="14">
    <source>
        <dbReference type="EMBL" id="KAF3341173.1"/>
    </source>
</evidence>
<dbReference type="Gene3D" id="3.40.50.620">
    <property type="entry name" value="HUPs"/>
    <property type="match status" value="1"/>
</dbReference>
<gene>
    <name evidence="14" type="ORF">FCM35_KLT10017</name>
</gene>
<protein>
    <recommendedName>
        <fullName evidence="4">Diphthine--ammonia ligase</fullName>
        <ecNumber evidence="3">6.3.1.14</ecNumber>
    </recommendedName>
    <alternativeName>
        <fullName evidence="9">ATP-binding domain-containing protein 4</fullName>
    </alternativeName>
    <alternativeName>
        <fullName evidence="8">Diphthamide synthase</fullName>
    </alternativeName>
    <alternativeName>
        <fullName evidence="10">Diphthamide synthetase</fullName>
    </alternativeName>
    <alternativeName>
        <fullName evidence="11">Protein DPH6 homolog</fullName>
    </alternativeName>
</protein>
<dbReference type="FunFam" id="3.90.1490.10:FF:000001">
    <property type="entry name" value="Diphthine--ammonia ligase"/>
    <property type="match status" value="1"/>
</dbReference>
<dbReference type="PANTHER" id="PTHR12196:SF2">
    <property type="entry name" value="DIPHTHINE--AMMONIA LIGASE"/>
    <property type="match status" value="1"/>
</dbReference>
<evidence type="ECO:0000256" key="10">
    <source>
        <dbReference type="ARBA" id="ARBA00031552"/>
    </source>
</evidence>
<dbReference type="OrthoDB" id="686384at2759"/>
<comment type="catalytic activity">
    <reaction evidence="12">
        <text>diphthine-[translation elongation factor 2] + NH4(+) + ATP = diphthamide-[translation elongation factor 2] + AMP + diphosphate + H(+)</text>
        <dbReference type="Rhea" id="RHEA:19753"/>
        <dbReference type="Rhea" id="RHEA-COMP:10172"/>
        <dbReference type="Rhea" id="RHEA-COMP:10174"/>
        <dbReference type="ChEBI" id="CHEBI:15378"/>
        <dbReference type="ChEBI" id="CHEBI:16692"/>
        <dbReference type="ChEBI" id="CHEBI:28938"/>
        <dbReference type="ChEBI" id="CHEBI:30616"/>
        <dbReference type="ChEBI" id="CHEBI:33019"/>
        <dbReference type="ChEBI" id="CHEBI:82696"/>
        <dbReference type="ChEBI" id="CHEBI:456215"/>
        <dbReference type="EC" id="6.3.1.14"/>
    </reaction>
</comment>
<dbReference type="Pfam" id="PF01042">
    <property type="entry name" value="Ribonuc_L-PSP"/>
    <property type="match status" value="2"/>
</dbReference>
<evidence type="ECO:0000259" key="13">
    <source>
        <dbReference type="Pfam" id="PF01902"/>
    </source>
</evidence>
<dbReference type="AlphaFoldDB" id="A0A833VYR5"/>
<dbReference type="NCBIfam" id="TIGR00290">
    <property type="entry name" value="MJ0570_dom"/>
    <property type="match status" value="1"/>
</dbReference>
<dbReference type="GO" id="GO:0017178">
    <property type="term" value="F:diphthine-ammonia ligase activity"/>
    <property type="evidence" value="ECO:0007669"/>
    <property type="project" value="UniProtKB-EC"/>
</dbReference>
<dbReference type="Proteomes" id="UP000623129">
    <property type="component" value="Unassembled WGS sequence"/>
</dbReference>
<dbReference type="PANTHER" id="PTHR12196">
    <property type="entry name" value="DOMAIN OF UNKNOWN FUNCTION 71 DUF71 -CONTAINING PROTEIN"/>
    <property type="match status" value="1"/>
</dbReference>
<dbReference type="CDD" id="cd06156">
    <property type="entry name" value="eu_AANH_C_2"/>
    <property type="match status" value="1"/>
</dbReference>
<keyword evidence="15" id="KW-1185">Reference proteome</keyword>
<sequence>MKHLVPKTSKPNRPRKMKVVALVSGGKDSCFAMMRCIDYGHEIIALANLIPLDDSVDELDSYMYQTAGHQIIVSYAECMGLPLFRRRIHGSTREHSVNYRMTPGDEVEDMYALLHEVKRQIPSINAVSSGAIASDYQRMRVESVCSRLGLVSLAFLWKQDQITLFEEMIRRGIVAVTVKVAAIGLSPSEHLGRELKDLKSHLLKLNEKYGIHVCGEGGEYETLTLDCPLFHNARIVIDKYKGILDNPNSTIASVGVLHPLAFHLEQKNASSGHTPAVYEVEGNPTSTQVAGLHMLDSEFDSDETIKNVDFRISSTGRNLFSIGCWIRNSSKTSNGLEKDLAAVLREIELRLGAEGFGWVNVLYIHLYISDMKKFAHANEVYVKYITGTKCHFGVPSRSTIELPLVECGSGGAYVEVLVAREPERKKVLHVQSISCWAPSCIGPYSQATQYNGVLYMAGQLGLDPATMDLCAGGPIAELEQALQNSNAVAASFNASVLTSTFLFVIYCSARLTSSEKTQVQEQLRSSFDSSDGPTFLYVIASDLPKGASVEVKPVVYTPEIEEEDEELNMGKLRTQLEKISGKLQLDETCYQFRNINGKLLSAIVSITNTEASKICSQQDGSVFEFQCGSKKHMKTVATFCASFVAKILRENGFSWDDLVILRFYHPTRLLLSEDVMDCVFSEAFLDLAQVDENIKLGKEPLFNLLPVIGSGQSSSTDDLITCELLASKL</sequence>
<dbReference type="InterPro" id="IPR035959">
    <property type="entry name" value="RutC-like_sf"/>
</dbReference>